<accession>A0A1M7F0Y6</accession>
<dbReference type="InterPro" id="IPR013099">
    <property type="entry name" value="K_chnl_dom"/>
</dbReference>
<feature type="transmembrane region" description="Helical" evidence="1">
    <location>
        <begin position="107"/>
        <end position="127"/>
    </location>
</feature>
<keyword evidence="1" id="KW-0472">Membrane</keyword>
<dbReference type="Gene3D" id="1.10.287.70">
    <property type="match status" value="1"/>
</dbReference>
<keyword evidence="3" id="KW-0406">Ion transport</keyword>
<reference evidence="3 4" key="1">
    <citation type="submission" date="2016-11" db="EMBL/GenBank/DDBJ databases">
        <authorList>
            <person name="Jaros S."/>
            <person name="Januszkiewicz K."/>
            <person name="Wedrychowicz H."/>
        </authorList>
    </citation>
    <scope>NUCLEOTIDE SEQUENCE [LARGE SCALE GENOMIC DNA]</scope>
    <source>
        <strain evidence="3 4">DSM 16010</strain>
    </source>
</reference>
<dbReference type="OrthoDB" id="9813518at2"/>
<keyword evidence="4" id="KW-1185">Reference proteome</keyword>
<feature type="domain" description="Potassium channel" evidence="2">
    <location>
        <begin position="47"/>
        <end position="126"/>
    </location>
</feature>
<keyword evidence="1" id="KW-1133">Transmembrane helix</keyword>
<dbReference type="SUPFAM" id="SSF81324">
    <property type="entry name" value="Voltage-gated potassium channels"/>
    <property type="match status" value="1"/>
</dbReference>
<keyword evidence="1" id="KW-0812">Transmembrane</keyword>
<dbReference type="Proteomes" id="UP000184206">
    <property type="component" value="Unassembled WGS sequence"/>
</dbReference>
<evidence type="ECO:0000313" key="4">
    <source>
        <dbReference type="Proteomes" id="UP000184206"/>
    </source>
</evidence>
<gene>
    <name evidence="3" type="ORF">SAMN02745189_01288</name>
</gene>
<dbReference type="EMBL" id="FRCF01000004">
    <property type="protein sequence ID" value="SHL97349.1"/>
    <property type="molecule type" value="Genomic_DNA"/>
</dbReference>
<name>A0A1M7F0Y6_9BACL</name>
<dbReference type="STRING" id="1123231.SAMN02745189_01288"/>
<organism evidence="3 4">
    <name type="scientific">Lacicoccus alkaliphilus DSM 16010</name>
    <dbReference type="NCBI Taxonomy" id="1123231"/>
    <lineage>
        <taxon>Bacteria</taxon>
        <taxon>Bacillati</taxon>
        <taxon>Bacillota</taxon>
        <taxon>Bacilli</taxon>
        <taxon>Bacillales</taxon>
        <taxon>Salinicoccaceae</taxon>
        <taxon>Lacicoccus</taxon>
    </lineage>
</organism>
<keyword evidence="3" id="KW-0813">Transport</keyword>
<evidence type="ECO:0000256" key="1">
    <source>
        <dbReference type="SAM" id="Phobius"/>
    </source>
</evidence>
<evidence type="ECO:0000313" key="3">
    <source>
        <dbReference type="EMBL" id="SHL97349.1"/>
    </source>
</evidence>
<evidence type="ECO:0000259" key="2">
    <source>
        <dbReference type="Pfam" id="PF07885"/>
    </source>
</evidence>
<dbReference type="RefSeq" id="WP_072709558.1">
    <property type="nucleotide sequence ID" value="NZ_FRCF01000004.1"/>
</dbReference>
<protein>
    <submittedName>
        <fullName evidence="3">Potassium channel LctB</fullName>
    </submittedName>
</protein>
<proteinExistence type="predicted"/>
<dbReference type="AlphaFoldDB" id="A0A1M7F0Y6"/>
<sequence length="134" mass="15044">MAHVLLGIFIIFFLVQLGAFAKQKGRLNDTHDFSANWPLYLYIFSVMFALVFIFAVIYYIASFGSPILMEGNSGELLHNHDFAEMIYYSAVTLLSIGYGDLTPVGPVRYISVFEGFVGIVTPTVIFIKEITKND</sequence>
<keyword evidence="3" id="KW-0407">Ion channel</keyword>
<dbReference type="Pfam" id="PF07885">
    <property type="entry name" value="Ion_trans_2"/>
    <property type="match status" value="1"/>
</dbReference>
<dbReference type="GO" id="GO:0034220">
    <property type="term" value="P:monoatomic ion transmembrane transport"/>
    <property type="evidence" value="ECO:0007669"/>
    <property type="project" value="UniProtKB-KW"/>
</dbReference>
<feature type="transmembrane region" description="Helical" evidence="1">
    <location>
        <begin position="37"/>
        <end position="61"/>
    </location>
</feature>